<keyword evidence="3" id="KW-0479">Metal-binding</keyword>
<dbReference type="InterPro" id="IPR017900">
    <property type="entry name" value="4Fe4S_Fe_S_CS"/>
</dbReference>
<organism evidence="8 9">
    <name type="scientific">Sunxiuqinia elliptica</name>
    <dbReference type="NCBI Taxonomy" id="655355"/>
    <lineage>
        <taxon>Bacteria</taxon>
        <taxon>Pseudomonadati</taxon>
        <taxon>Bacteroidota</taxon>
        <taxon>Bacteroidia</taxon>
        <taxon>Marinilabiliales</taxon>
        <taxon>Prolixibacteraceae</taxon>
        <taxon>Sunxiuqinia</taxon>
    </lineage>
</organism>
<evidence type="ECO:0000256" key="3">
    <source>
        <dbReference type="ARBA" id="ARBA00022723"/>
    </source>
</evidence>
<keyword evidence="4" id="KW-0677">Repeat</keyword>
<feature type="domain" description="4Fe-4S ferredoxin-type" evidence="7">
    <location>
        <begin position="40"/>
        <end position="71"/>
    </location>
</feature>
<keyword evidence="5" id="KW-0408">Iron</keyword>
<evidence type="ECO:0000313" key="9">
    <source>
        <dbReference type="Proteomes" id="UP000198964"/>
    </source>
</evidence>
<dbReference type="GO" id="GO:0046872">
    <property type="term" value="F:metal ion binding"/>
    <property type="evidence" value="ECO:0007669"/>
    <property type="project" value="UniProtKB-KW"/>
</dbReference>
<evidence type="ECO:0000256" key="1">
    <source>
        <dbReference type="ARBA" id="ARBA00004196"/>
    </source>
</evidence>
<dbReference type="Proteomes" id="UP000198964">
    <property type="component" value="Unassembled WGS sequence"/>
</dbReference>
<dbReference type="EMBL" id="FONW01000001">
    <property type="protein sequence ID" value="SFE73015.1"/>
    <property type="molecule type" value="Genomic_DNA"/>
</dbReference>
<evidence type="ECO:0000313" key="8">
    <source>
        <dbReference type="EMBL" id="SFE73015.1"/>
    </source>
</evidence>
<gene>
    <name evidence="8" type="ORF">SAMN05216283_101866</name>
</gene>
<dbReference type="PROSITE" id="PS51379">
    <property type="entry name" value="4FE4S_FER_2"/>
    <property type="match status" value="2"/>
</dbReference>
<protein>
    <submittedName>
        <fullName evidence="8">Fe-S-cluster-containing dehydrogenase component</fullName>
    </submittedName>
</protein>
<evidence type="ECO:0000256" key="2">
    <source>
        <dbReference type="ARBA" id="ARBA00022485"/>
    </source>
</evidence>
<dbReference type="SUPFAM" id="SSF54862">
    <property type="entry name" value="4Fe-4S ferredoxins"/>
    <property type="match status" value="1"/>
</dbReference>
<dbReference type="PANTHER" id="PTHR43545:SF4">
    <property type="entry name" value="IRON-SULFUR PROTEIN"/>
    <property type="match status" value="1"/>
</dbReference>
<evidence type="ECO:0000256" key="4">
    <source>
        <dbReference type="ARBA" id="ARBA00022737"/>
    </source>
</evidence>
<feature type="domain" description="4Fe-4S ferredoxin-type" evidence="7">
    <location>
        <begin position="127"/>
        <end position="156"/>
    </location>
</feature>
<evidence type="ECO:0000256" key="6">
    <source>
        <dbReference type="ARBA" id="ARBA00023014"/>
    </source>
</evidence>
<dbReference type="STRING" id="655355.SAMN05216283_101866"/>
<evidence type="ECO:0000259" key="7">
    <source>
        <dbReference type="PROSITE" id="PS51379"/>
    </source>
</evidence>
<dbReference type="RefSeq" id="WP_093918564.1">
    <property type="nucleotide sequence ID" value="NZ_FONW01000001.1"/>
</dbReference>
<proteinExistence type="predicted"/>
<keyword evidence="9" id="KW-1185">Reference proteome</keyword>
<accession>A0A1I2CXT5</accession>
<dbReference type="PANTHER" id="PTHR43545">
    <property type="entry name" value="FORMATE DEHYDROGENASE, NITRATE-INDUCIBLE, IRON-SULFUR SUBUNIT"/>
    <property type="match status" value="1"/>
</dbReference>
<dbReference type="InterPro" id="IPR051555">
    <property type="entry name" value="FDH_Electron_Transfer_Unit"/>
</dbReference>
<dbReference type="PROSITE" id="PS00198">
    <property type="entry name" value="4FE4S_FER_1"/>
    <property type="match status" value="1"/>
</dbReference>
<name>A0A1I2CXT5_9BACT</name>
<sequence>MTIDRRKFFKSIAITSMSIIGVRASGAPKAETDEHDSEFYGILYDSSICIGCQACEKACAKAHGLPEPTDKPEKGILRKTSENQRCVINSYETSQGEVYVRNQCMHCDEPACAAACLTQAMYKTKEGPVIWRENKCMGCRYCMISCPFDVPKFEYGSTNPKIQKCDMCYDRIIEGKKPVCVETCGDALFFGTRQELLTEARRRITEIPELYLDSIYGKEVAGGTGYLYLAPVTPDELGFDKRIQDSSYPALTKSFLYSVPSVFILVPTLLLGIHEATKSKKTKDENYD</sequence>
<comment type="subcellular location">
    <subcellularLocation>
        <location evidence="1">Cell envelope</location>
    </subcellularLocation>
</comment>
<dbReference type="GO" id="GO:0030313">
    <property type="term" value="C:cell envelope"/>
    <property type="evidence" value="ECO:0007669"/>
    <property type="project" value="UniProtKB-SubCell"/>
</dbReference>
<dbReference type="Gene3D" id="3.30.70.20">
    <property type="match status" value="2"/>
</dbReference>
<evidence type="ECO:0000256" key="5">
    <source>
        <dbReference type="ARBA" id="ARBA00023004"/>
    </source>
</evidence>
<dbReference type="AlphaFoldDB" id="A0A1I2CXT5"/>
<dbReference type="InterPro" id="IPR017896">
    <property type="entry name" value="4Fe4S_Fe-S-bd"/>
</dbReference>
<keyword evidence="2" id="KW-0004">4Fe-4S</keyword>
<reference evidence="8 9" key="1">
    <citation type="submission" date="2016-10" db="EMBL/GenBank/DDBJ databases">
        <authorList>
            <person name="de Groot N.N."/>
        </authorList>
    </citation>
    <scope>NUCLEOTIDE SEQUENCE [LARGE SCALE GENOMIC DNA]</scope>
    <source>
        <strain evidence="8 9">CGMCC 1.9156</strain>
    </source>
</reference>
<dbReference type="CDD" id="cd10561">
    <property type="entry name" value="HybA_like"/>
    <property type="match status" value="1"/>
</dbReference>
<dbReference type="Pfam" id="PF13247">
    <property type="entry name" value="Fer4_11"/>
    <property type="match status" value="1"/>
</dbReference>
<keyword evidence="6" id="KW-0411">Iron-sulfur</keyword>
<dbReference type="GO" id="GO:0051539">
    <property type="term" value="F:4 iron, 4 sulfur cluster binding"/>
    <property type="evidence" value="ECO:0007669"/>
    <property type="project" value="UniProtKB-KW"/>
</dbReference>